<dbReference type="InterPro" id="IPR043917">
    <property type="entry name" value="DUF5753"/>
</dbReference>
<dbReference type="EMBL" id="JASCIQ010000037">
    <property type="protein sequence ID" value="MDI3407827.1"/>
    <property type="molecule type" value="Genomic_DNA"/>
</dbReference>
<accession>A0ABT6SJI9</accession>
<proteinExistence type="predicted"/>
<protein>
    <submittedName>
        <fullName evidence="2">Helix-turn-helix transcriptional regulator</fullName>
    </submittedName>
</protein>
<dbReference type="Pfam" id="PF19054">
    <property type="entry name" value="DUF5753"/>
    <property type="match status" value="1"/>
</dbReference>
<dbReference type="CDD" id="cd00093">
    <property type="entry name" value="HTH_XRE"/>
    <property type="match status" value="1"/>
</dbReference>
<name>A0ABT6SJI9_9ACTN</name>
<dbReference type="SUPFAM" id="SSF47413">
    <property type="entry name" value="lambda repressor-like DNA-binding domains"/>
    <property type="match status" value="1"/>
</dbReference>
<sequence length="278" mass="30989">MARAENRDTAGTTARQVAEMARAMRIKAGLSQEELGRKIGYTAAAVSAMERCTQPASDEMLVALERVIGGGLGFFERAREYMRLERYPAQFQSFARIEQQAITLSAYETVVVYGLFQTAEYARALIGGGYPPLSEERVEELVAGRMARRALFDRRPVPLLELIMDESVLSRGVGSPAVMREQLLHLVECAQRPNVVLHVLPADRGFRGENAGMRGPMVLVETDESERFVYLEPQDESVLISAPAKLRTYAHRYAKIRCQALDTEHSLALVERLAGELK</sequence>
<dbReference type="Gene3D" id="1.10.260.40">
    <property type="entry name" value="lambda repressor-like DNA-binding domains"/>
    <property type="match status" value="1"/>
</dbReference>
<dbReference type="PROSITE" id="PS50943">
    <property type="entry name" value="HTH_CROC1"/>
    <property type="match status" value="1"/>
</dbReference>
<reference evidence="2 3" key="1">
    <citation type="submission" date="2023-05" db="EMBL/GenBank/DDBJ databases">
        <title>Draft genome sequence of Streptomyces sp. B-S-A6 isolated from a cave soil in Thailand.</title>
        <authorList>
            <person name="Chamroensaksri N."/>
            <person name="Muangham S."/>
        </authorList>
    </citation>
    <scope>NUCLEOTIDE SEQUENCE [LARGE SCALE GENOMIC DNA]</scope>
    <source>
        <strain evidence="2 3">B-S-A6</strain>
    </source>
</reference>
<dbReference type="Pfam" id="PF01381">
    <property type="entry name" value="HTH_3"/>
    <property type="match status" value="1"/>
</dbReference>
<evidence type="ECO:0000313" key="3">
    <source>
        <dbReference type="Proteomes" id="UP001223978"/>
    </source>
</evidence>
<dbReference type="InterPro" id="IPR001387">
    <property type="entry name" value="Cro/C1-type_HTH"/>
</dbReference>
<dbReference type="RefSeq" id="WP_282545736.1">
    <property type="nucleotide sequence ID" value="NZ_JASCIQ010000037.1"/>
</dbReference>
<comment type="caution">
    <text evidence="2">The sequence shown here is derived from an EMBL/GenBank/DDBJ whole genome shotgun (WGS) entry which is preliminary data.</text>
</comment>
<feature type="domain" description="HTH cro/C1-type" evidence="1">
    <location>
        <begin position="22"/>
        <end position="75"/>
    </location>
</feature>
<dbReference type="SMART" id="SM00530">
    <property type="entry name" value="HTH_XRE"/>
    <property type="match status" value="1"/>
</dbReference>
<evidence type="ECO:0000313" key="2">
    <source>
        <dbReference type="EMBL" id="MDI3407827.1"/>
    </source>
</evidence>
<organism evidence="2 3">
    <name type="scientific">Streptomyces cavernicola</name>
    <dbReference type="NCBI Taxonomy" id="3043613"/>
    <lineage>
        <taxon>Bacteria</taxon>
        <taxon>Bacillati</taxon>
        <taxon>Actinomycetota</taxon>
        <taxon>Actinomycetes</taxon>
        <taxon>Kitasatosporales</taxon>
        <taxon>Streptomycetaceae</taxon>
        <taxon>Streptomyces</taxon>
    </lineage>
</organism>
<keyword evidence="3" id="KW-1185">Reference proteome</keyword>
<dbReference type="Proteomes" id="UP001223978">
    <property type="component" value="Unassembled WGS sequence"/>
</dbReference>
<gene>
    <name evidence="2" type="ORF">QIS96_28935</name>
</gene>
<dbReference type="InterPro" id="IPR010982">
    <property type="entry name" value="Lambda_DNA-bd_dom_sf"/>
</dbReference>
<evidence type="ECO:0000259" key="1">
    <source>
        <dbReference type="PROSITE" id="PS50943"/>
    </source>
</evidence>